<evidence type="ECO:0000313" key="11">
    <source>
        <dbReference type="EMBL" id="TNM23656.1"/>
    </source>
</evidence>
<sequence length="403" mass="41270">MTTSPQRRSVIVSGARTPMGRLLGSMSGFSGAQLGSFAIRAALERGGVAPEQVDYVVMGQVLTAGAGQIPARQAAVGAGIPMTVPALTVNKVCLSGLDAVALADQLIRAGEFDVVVAGGQESMSNAPHLLPAGRRGVRYGAMQVLDAMAHDGLTDPFDGIAMGESTETFNGRLGVTRAEQDAVAALSHQRADAARKNGLLAEEIVPVSVPQRRGEPLLVEEDEGIRPETTVESLARLRPAFPGADGQGTITAGSASQISDGAAALVVMERSRAEALGLSWLAEIGPHGNVAGPDNSLHSQPARAIEHALDRAELTVDDLDVVEINEAFAAVVVQSMRDLGISSERVNVNGGAIALGHPIGMSGARLALHLAHELRRRGGGTGAAALCGGGGQGDALLLSAPRG</sequence>
<evidence type="ECO:0000256" key="2">
    <source>
        <dbReference type="ARBA" id="ARBA00012705"/>
    </source>
</evidence>
<accession>A0A5C4UJF3</accession>
<dbReference type="RefSeq" id="WP_139650232.1">
    <property type="nucleotide sequence ID" value="NZ_BAAAZS010000008.1"/>
</dbReference>
<evidence type="ECO:0000256" key="6">
    <source>
        <dbReference type="ARBA" id="ARBA00040529"/>
    </source>
</evidence>
<dbReference type="PROSITE" id="PS00098">
    <property type="entry name" value="THIOLASE_1"/>
    <property type="match status" value="1"/>
</dbReference>
<dbReference type="OrthoDB" id="9764638at2"/>
<dbReference type="Pfam" id="PF02803">
    <property type="entry name" value="Thiolase_C"/>
    <property type="match status" value="1"/>
</dbReference>
<dbReference type="AlphaFoldDB" id="A0A5C4UJF3"/>
<evidence type="ECO:0000256" key="7">
    <source>
        <dbReference type="PIRSR" id="PIRSR000429-1"/>
    </source>
</evidence>
<name>A0A5C4UJF3_9ACTN</name>
<dbReference type="PROSITE" id="PS00099">
    <property type="entry name" value="THIOLASE_3"/>
    <property type="match status" value="1"/>
</dbReference>
<dbReference type="InterPro" id="IPR020616">
    <property type="entry name" value="Thiolase_N"/>
</dbReference>
<evidence type="ECO:0000313" key="12">
    <source>
        <dbReference type="Proteomes" id="UP000311713"/>
    </source>
</evidence>
<dbReference type="Gene3D" id="3.40.47.10">
    <property type="match status" value="2"/>
</dbReference>
<dbReference type="EMBL" id="VDGT01000038">
    <property type="protein sequence ID" value="TNM23656.1"/>
    <property type="molecule type" value="Genomic_DNA"/>
</dbReference>
<evidence type="ECO:0000256" key="4">
    <source>
        <dbReference type="ARBA" id="ARBA00023315"/>
    </source>
</evidence>
<feature type="domain" description="Thiolase C-terminal" evidence="10">
    <location>
        <begin position="279"/>
        <end position="399"/>
    </location>
</feature>
<dbReference type="EC" id="2.3.1.9" evidence="2"/>
<feature type="active site" description="Proton acceptor" evidence="7">
    <location>
        <position position="387"/>
    </location>
</feature>
<evidence type="ECO:0000256" key="3">
    <source>
        <dbReference type="ARBA" id="ARBA00022679"/>
    </source>
</evidence>
<dbReference type="PANTHER" id="PTHR18919:SF107">
    <property type="entry name" value="ACETYL-COA ACETYLTRANSFERASE, CYTOSOLIC"/>
    <property type="match status" value="1"/>
</dbReference>
<dbReference type="PROSITE" id="PS00737">
    <property type="entry name" value="THIOLASE_2"/>
    <property type="match status" value="1"/>
</dbReference>
<dbReference type="NCBIfam" id="TIGR01930">
    <property type="entry name" value="AcCoA-C-Actrans"/>
    <property type="match status" value="1"/>
</dbReference>
<dbReference type="InterPro" id="IPR020610">
    <property type="entry name" value="Thiolase_AS"/>
</dbReference>
<dbReference type="CDD" id="cd00751">
    <property type="entry name" value="thiolase"/>
    <property type="match status" value="1"/>
</dbReference>
<dbReference type="InterPro" id="IPR020617">
    <property type="entry name" value="Thiolase_C"/>
</dbReference>
<comment type="similarity">
    <text evidence="1 8">Belongs to the thiolase-like superfamily. Thiolase family.</text>
</comment>
<comment type="caution">
    <text evidence="11">The sequence shown here is derived from an EMBL/GenBank/DDBJ whole genome shotgun (WGS) entry which is preliminary data.</text>
</comment>
<dbReference type="PANTHER" id="PTHR18919">
    <property type="entry name" value="ACETYL-COA C-ACYLTRANSFERASE"/>
    <property type="match status" value="1"/>
</dbReference>
<dbReference type="Pfam" id="PF00108">
    <property type="entry name" value="Thiolase_N"/>
    <property type="match status" value="1"/>
</dbReference>
<reference evidence="11 12" key="1">
    <citation type="submission" date="2019-06" db="EMBL/GenBank/DDBJ databases">
        <title>Draft genome of Streptomyces sedi sp. JCM16909.</title>
        <authorList>
            <person name="Klykleung N."/>
            <person name="Tanasupawat S."/>
            <person name="Kudo T."/>
            <person name="Yuki M."/>
            <person name="Ohkuma M."/>
        </authorList>
    </citation>
    <scope>NUCLEOTIDE SEQUENCE [LARGE SCALE GENOMIC DNA]</scope>
    <source>
        <strain evidence="11 12">JCM 16909</strain>
    </source>
</reference>
<evidence type="ECO:0000256" key="1">
    <source>
        <dbReference type="ARBA" id="ARBA00010982"/>
    </source>
</evidence>
<gene>
    <name evidence="11" type="ORF">FH715_27735</name>
</gene>
<dbReference type="InterPro" id="IPR002155">
    <property type="entry name" value="Thiolase"/>
</dbReference>
<organism evidence="11 12">
    <name type="scientific">Streptomyces sedi</name>
    <dbReference type="NCBI Taxonomy" id="555059"/>
    <lineage>
        <taxon>Bacteria</taxon>
        <taxon>Bacillati</taxon>
        <taxon>Actinomycetota</taxon>
        <taxon>Actinomycetes</taxon>
        <taxon>Kitasatosporales</taxon>
        <taxon>Streptomycetaceae</taxon>
        <taxon>Streptomyces</taxon>
    </lineage>
</organism>
<dbReference type="InterPro" id="IPR016039">
    <property type="entry name" value="Thiolase-like"/>
</dbReference>
<dbReference type="Proteomes" id="UP000311713">
    <property type="component" value="Unassembled WGS sequence"/>
</dbReference>
<evidence type="ECO:0000256" key="5">
    <source>
        <dbReference type="ARBA" id="ARBA00030755"/>
    </source>
</evidence>
<keyword evidence="12" id="KW-1185">Reference proteome</keyword>
<dbReference type="PIRSF" id="PIRSF000429">
    <property type="entry name" value="Ac-CoA_Ac_transf"/>
    <property type="match status" value="1"/>
</dbReference>
<dbReference type="InterPro" id="IPR020613">
    <property type="entry name" value="Thiolase_CS"/>
</dbReference>
<evidence type="ECO:0000259" key="9">
    <source>
        <dbReference type="Pfam" id="PF00108"/>
    </source>
</evidence>
<protein>
    <recommendedName>
        <fullName evidence="6">Probable acetyl-CoA acetyltransferase</fullName>
        <ecNumber evidence="2">2.3.1.9</ecNumber>
    </recommendedName>
    <alternativeName>
        <fullName evidence="5">Acetoacetyl-CoA thiolase</fullName>
    </alternativeName>
</protein>
<dbReference type="SUPFAM" id="SSF53901">
    <property type="entry name" value="Thiolase-like"/>
    <property type="match status" value="2"/>
</dbReference>
<dbReference type="InterPro" id="IPR020615">
    <property type="entry name" value="Thiolase_acyl_enz_int_AS"/>
</dbReference>
<keyword evidence="3 8" id="KW-0808">Transferase</keyword>
<keyword evidence="4 8" id="KW-0012">Acyltransferase</keyword>
<evidence type="ECO:0000256" key="8">
    <source>
        <dbReference type="RuleBase" id="RU003557"/>
    </source>
</evidence>
<feature type="active site" description="Proton acceptor" evidence="7">
    <location>
        <position position="357"/>
    </location>
</feature>
<feature type="active site" description="Acyl-thioester intermediate" evidence="7">
    <location>
        <position position="93"/>
    </location>
</feature>
<feature type="domain" description="Thiolase N-terminal" evidence="9">
    <location>
        <begin position="10"/>
        <end position="271"/>
    </location>
</feature>
<evidence type="ECO:0000259" key="10">
    <source>
        <dbReference type="Pfam" id="PF02803"/>
    </source>
</evidence>
<dbReference type="GO" id="GO:0003985">
    <property type="term" value="F:acetyl-CoA C-acetyltransferase activity"/>
    <property type="evidence" value="ECO:0007669"/>
    <property type="project" value="UniProtKB-EC"/>
</dbReference>
<proteinExistence type="inferred from homology"/>